<dbReference type="InterPro" id="IPR036890">
    <property type="entry name" value="HATPase_C_sf"/>
</dbReference>
<evidence type="ECO:0000313" key="8">
    <source>
        <dbReference type="EMBL" id="ELY42361.1"/>
    </source>
</evidence>
<proteinExistence type="predicted"/>
<feature type="domain" description="Histidine kinase" evidence="7">
    <location>
        <begin position="145"/>
        <end position="362"/>
    </location>
</feature>
<dbReference type="InterPro" id="IPR004358">
    <property type="entry name" value="Sig_transdc_His_kin-like_C"/>
</dbReference>
<dbReference type="EMBL" id="AOHX01000046">
    <property type="protein sequence ID" value="ELY42361.1"/>
    <property type="molecule type" value="Genomic_DNA"/>
</dbReference>
<comment type="catalytic activity">
    <reaction evidence="1">
        <text>ATP + protein L-histidine = ADP + protein N-phospho-L-histidine.</text>
        <dbReference type="EC" id="2.7.13.3"/>
    </reaction>
</comment>
<sequence>MDTSDSVVGAGFDALPAHVAILDDDGVIVYTNRSWTAFGDEQGLADGAAAVGVNYLEVCDTSSGADAADTACGLRAIIAGERETFSLEYPCHTPTEKHWFTMDATAYHHDGDRYVLVMHVEITDRRRLERQAREQADRMETFATLLSHDLRNPLSVGLATAQSLEDGSAGSVPDTADESVSAIRSSLERMETIIDDALVLATTDSVDEPEAIDLETAVERAWEHVTTDGAAVSVSESATIRADPSLLATLLENLFRNAVEHGSTSGRQQDGDGQPSIEVGVLEPTAEAATAVSGFYVADNGPGVPSADRSRIFDAGYTTETAGTGYGLAIVKRVVDAHGWSITVAAGDDGGARFEIRTAVASETKSTDGSSR</sequence>
<dbReference type="PRINTS" id="PR00344">
    <property type="entry name" value="BCTRLSENSOR"/>
</dbReference>
<evidence type="ECO:0000256" key="3">
    <source>
        <dbReference type="ARBA" id="ARBA00022553"/>
    </source>
</evidence>
<dbReference type="SMART" id="SM00388">
    <property type="entry name" value="HisKA"/>
    <property type="match status" value="1"/>
</dbReference>
<dbReference type="AlphaFoldDB" id="L9VZ90"/>
<dbReference type="InterPro" id="IPR003661">
    <property type="entry name" value="HisK_dim/P_dom"/>
</dbReference>
<organism evidence="8 9">
    <name type="scientific">Natronorubrum sulfidifaciens JCM 14089</name>
    <dbReference type="NCBI Taxonomy" id="1230460"/>
    <lineage>
        <taxon>Archaea</taxon>
        <taxon>Methanobacteriati</taxon>
        <taxon>Methanobacteriota</taxon>
        <taxon>Stenosarchaea group</taxon>
        <taxon>Halobacteria</taxon>
        <taxon>Halobacteriales</taxon>
        <taxon>Natrialbaceae</taxon>
        <taxon>Natronorubrum</taxon>
    </lineage>
</organism>
<dbReference type="eggNOG" id="arCOG02327">
    <property type="taxonomic scope" value="Archaea"/>
</dbReference>
<dbReference type="CDD" id="cd00082">
    <property type="entry name" value="HisKA"/>
    <property type="match status" value="1"/>
</dbReference>
<dbReference type="Pfam" id="PF08448">
    <property type="entry name" value="PAS_4"/>
    <property type="match status" value="1"/>
</dbReference>
<dbReference type="InterPro" id="IPR036097">
    <property type="entry name" value="HisK_dim/P_sf"/>
</dbReference>
<dbReference type="PANTHER" id="PTHR43711:SF1">
    <property type="entry name" value="HISTIDINE KINASE 1"/>
    <property type="match status" value="1"/>
</dbReference>
<dbReference type="InterPro" id="IPR035965">
    <property type="entry name" value="PAS-like_dom_sf"/>
</dbReference>
<dbReference type="Pfam" id="PF02518">
    <property type="entry name" value="HATPase_c"/>
    <property type="match status" value="1"/>
</dbReference>
<dbReference type="STRING" id="1230460.C495_15192"/>
<keyword evidence="9" id="KW-1185">Reference proteome</keyword>
<dbReference type="PANTHER" id="PTHR43711">
    <property type="entry name" value="TWO-COMPONENT HISTIDINE KINASE"/>
    <property type="match status" value="1"/>
</dbReference>
<dbReference type="OrthoDB" id="163817at2157"/>
<evidence type="ECO:0000256" key="2">
    <source>
        <dbReference type="ARBA" id="ARBA00012438"/>
    </source>
</evidence>
<evidence type="ECO:0000256" key="4">
    <source>
        <dbReference type="ARBA" id="ARBA00022679"/>
    </source>
</evidence>
<dbReference type="SUPFAM" id="SSF55785">
    <property type="entry name" value="PYP-like sensor domain (PAS domain)"/>
    <property type="match status" value="1"/>
</dbReference>
<keyword evidence="3" id="KW-0597">Phosphoprotein</keyword>
<dbReference type="Gene3D" id="3.30.450.20">
    <property type="entry name" value="PAS domain"/>
    <property type="match status" value="1"/>
</dbReference>
<reference evidence="8 9" key="1">
    <citation type="journal article" date="2014" name="PLoS Genet.">
        <title>Phylogenetically driven sequencing of extremely halophilic archaea reveals strategies for static and dynamic osmo-response.</title>
        <authorList>
            <person name="Becker E.A."/>
            <person name="Seitzer P.M."/>
            <person name="Tritt A."/>
            <person name="Larsen D."/>
            <person name="Krusor M."/>
            <person name="Yao A.I."/>
            <person name="Wu D."/>
            <person name="Madern D."/>
            <person name="Eisen J.A."/>
            <person name="Darling A.E."/>
            <person name="Facciotti M.T."/>
        </authorList>
    </citation>
    <scope>NUCLEOTIDE SEQUENCE [LARGE SCALE GENOMIC DNA]</scope>
    <source>
        <strain evidence="8 9">JCM 14089</strain>
    </source>
</reference>
<dbReference type="Gene3D" id="3.30.565.10">
    <property type="entry name" value="Histidine kinase-like ATPase, C-terminal domain"/>
    <property type="match status" value="1"/>
</dbReference>
<dbReference type="Gene3D" id="1.10.287.130">
    <property type="match status" value="1"/>
</dbReference>
<dbReference type="GO" id="GO:0000155">
    <property type="term" value="F:phosphorelay sensor kinase activity"/>
    <property type="evidence" value="ECO:0007669"/>
    <property type="project" value="InterPro"/>
</dbReference>
<keyword evidence="6" id="KW-0902">Two-component regulatory system</keyword>
<dbReference type="Pfam" id="PF00512">
    <property type="entry name" value="HisKA"/>
    <property type="match status" value="1"/>
</dbReference>
<dbReference type="InterPro" id="IPR005467">
    <property type="entry name" value="His_kinase_dom"/>
</dbReference>
<evidence type="ECO:0000256" key="5">
    <source>
        <dbReference type="ARBA" id="ARBA00022777"/>
    </source>
</evidence>
<protein>
    <recommendedName>
        <fullName evidence="2">histidine kinase</fullName>
        <ecNumber evidence="2">2.7.13.3</ecNumber>
    </recommendedName>
</protein>
<accession>L9VZ90</accession>
<evidence type="ECO:0000313" key="9">
    <source>
        <dbReference type="Proteomes" id="UP000011661"/>
    </source>
</evidence>
<gene>
    <name evidence="8" type="ORF">C495_15192</name>
</gene>
<dbReference type="SMART" id="SM00387">
    <property type="entry name" value="HATPase_c"/>
    <property type="match status" value="1"/>
</dbReference>
<keyword evidence="5" id="KW-0418">Kinase</keyword>
<dbReference type="InterPro" id="IPR003594">
    <property type="entry name" value="HATPase_dom"/>
</dbReference>
<dbReference type="PATRIC" id="fig|1230460.4.peg.3085"/>
<dbReference type="InterPro" id="IPR013656">
    <property type="entry name" value="PAS_4"/>
</dbReference>
<dbReference type="PROSITE" id="PS50109">
    <property type="entry name" value="HIS_KIN"/>
    <property type="match status" value="1"/>
</dbReference>
<dbReference type="EC" id="2.7.13.3" evidence="2"/>
<dbReference type="SUPFAM" id="SSF47384">
    <property type="entry name" value="Homodimeric domain of signal transducing histidine kinase"/>
    <property type="match status" value="1"/>
</dbReference>
<name>L9VZ90_9EURY</name>
<evidence type="ECO:0000259" key="7">
    <source>
        <dbReference type="PROSITE" id="PS50109"/>
    </source>
</evidence>
<dbReference type="RefSeq" id="WP_008164390.1">
    <property type="nucleotide sequence ID" value="NZ_AOHX01000046.1"/>
</dbReference>
<dbReference type="SUPFAM" id="SSF55874">
    <property type="entry name" value="ATPase domain of HSP90 chaperone/DNA topoisomerase II/histidine kinase"/>
    <property type="match status" value="1"/>
</dbReference>
<evidence type="ECO:0000256" key="1">
    <source>
        <dbReference type="ARBA" id="ARBA00000085"/>
    </source>
</evidence>
<dbReference type="Proteomes" id="UP000011661">
    <property type="component" value="Unassembled WGS sequence"/>
</dbReference>
<dbReference type="InterPro" id="IPR050736">
    <property type="entry name" value="Sensor_HK_Regulatory"/>
</dbReference>
<comment type="caution">
    <text evidence="8">The sequence shown here is derived from an EMBL/GenBank/DDBJ whole genome shotgun (WGS) entry which is preliminary data.</text>
</comment>
<keyword evidence="4" id="KW-0808">Transferase</keyword>
<evidence type="ECO:0000256" key="6">
    <source>
        <dbReference type="ARBA" id="ARBA00023012"/>
    </source>
</evidence>